<dbReference type="PANTHER" id="PTHR48047:SF45">
    <property type="entry name" value="SCOPOLETIN GLUCOSYLTRANSFERASE-LIKE"/>
    <property type="match status" value="1"/>
</dbReference>
<dbReference type="PROSITE" id="PS00375">
    <property type="entry name" value="UDPGT"/>
    <property type="match status" value="1"/>
</dbReference>
<evidence type="ECO:0000256" key="2">
    <source>
        <dbReference type="ARBA" id="ARBA00022676"/>
    </source>
</evidence>
<keyword evidence="3 4" id="KW-0808">Transferase</keyword>
<dbReference type="AlphaFoldDB" id="A0AAV7DWL5"/>
<keyword evidence="7" id="KW-1185">Reference proteome</keyword>
<evidence type="ECO:0008006" key="8">
    <source>
        <dbReference type="Google" id="ProtNLM"/>
    </source>
</evidence>
<evidence type="ECO:0000256" key="3">
    <source>
        <dbReference type="ARBA" id="ARBA00022679"/>
    </source>
</evidence>
<feature type="region of interest" description="Disordered" evidence="5">
    <location>
        <begin position="118"/>
        <end position="146"/>
    </location>
</feature>
<reference evidence="6 7" key="1">
    <citation type="submission" date="2021-07" db="EMBL/GenBank/DDBJ databases">
        <title>The Aristolochia fimbriata genome: insights into angiosperm evolution, floral development and chemical biosynthesis.</title>
        <authorList>
            <person name="Jiao Y."/>
        </authorList>
    </citation>
    <scope>NUCLEOTIDE SEQUENCE [LARGE SCALE GENOMIC DNA]</scope>
    <source>
        <strain evidence="6">IBCAS-2021</strain>
        <tissue evidence="6">Leaf</tissue>
    </source>
</reference>
<organism evidence="6 7">
    <name type="scientific">Aristolochia fimbriata</name>
    <name type="common">White veined hardy Dutchman's pipe vine</name>
    <dbReference type="NCBI Taxonomy" id="158543"/>
    <lineage>
        <taxon>Eukaryota</taxon>
        <taxon>Viridiplantae</taxon>
        <taxon>Streptophyta</taxon>
        <taxon>Embryophyta</taxon>
        <taxon>Tracheophyta</taxon>
        <taxon>Spermatophyta</taxon>
        <taxon>Magnoliopsida</taxon>
        <taxon>Magnoliidae</taxon>
        <taxon>Piperales</taxon>
        <taxon>Aristolochiaceae</taxon>
        <taxon>Aristolochia</taxon>
    </lineage>
</organism>
<accession>A0AAV7DWL5</accession>
<evidence type="ECO:0000256" key="1">
    <source>
        <dbReference type="ARBA" id="ARBA00009995"/>
    </source>
</evidence>
<dbReference type="EMBL" id="JAINDJ010000008">
    <property type="protein sequence ID" value="KAG9440410.1"/>
    <property type="molecule type" value="Genomic_DNA"/>
</dbReference>
<evidence type="ECO:0000256" key="4">
    <source>
        <dbReference type="RuleBase" id="RU003718"/>
    </source>
</evidence>
<comment type="caution">
    <text evidence="6">The sequence shown here is derived from an EMBL/GenBank/DDBJ whole genome shotgun (WGS) entry which is preliminary data.</text>
</comment>
<protein>
    <recommendedName>
        <fullName evidence="8">Glycosyltransferase</fullName>
    </recommendedName>
</protein>
<dbReference type="PANTHER" id="PTHR48047">
    <property type="entry name" value="GLYCOSYLTRANSFERASE"/>
    <property type="match status" value="1"/>
</dbReference>
<dbReference type="GO" id="GO:0035251">
    <property type="term" value="F:UDP-glucosyltransferase activity"/>
    <property type="evidence" value="ECO:0007669"/>
    <property type="project" value="TreeGrafter"/>
</dbReference>
<dbReference type="SUPFAM" id="SSF53756">
    <property type="entry name" value="UDP-Glycosyltransferase/glycogen phosphorylase"/>
    <property type="match status" value="2"/>
</dbReference>
<evidence type="ECO:0000256" key="5">
    <source>
        <dbReference type="SAM" id="MobiDB-lite"/>
    </source>
</evidence>
<evidence type="ECO:0000313" key="7">
    <source>
        <dbReference type="Proteomes" id="UP000825729"/>
    </source>
</evidence>
<dbReference type="Gene3D" id="3.40.50.2000">
    <property type="entry name" value="Glycogen Phosphorylase B"/>
    <property type="match status" value="3"/>
</dbReference>
<name>A0AAV7DWL5_ARIFI</name>
<comment type="similarity">
    <text evidence="1 4">Belongs to the UDP-glycosyltransferase family.</text>
</comment>
<gene>
    <name evidence="6" type="ORF">H6P81_020575</name>
</gene>
<dbReference type="InterPro" id="IPR035595">
    <property type="entry name" value="UDP_glycos_trans_CS"/>
</dbReference>
<dbReference type="CDD" id="cd03784">
    <property type="entry name" value="GT1_Gtf-like"/>
    <property type="match status" value="1"/>
</dbReference>
<proteinExistence type="inferred from homology"/>
<evidence type="ECO:0000313" key="6">
    <source>
        <dbReference type="EMBL" id="KAG9440410.1"/>
    </source>
</evidence>
<dbReference type="InterPro" id="IPR002213">
    <property type="entry name" value="UDP_glucos_trans"/>
</dbReference>
<dbReference type="Proteomes" id="UP000825729">
    <property type="component" value="Unassembled WGS sequence"/>
</dbReference>
<sequence>MSSPADQVMSAAAISTENGTIAGARNYGPNIQFLVLDFPSDFIRASRKLETPFLALVRRCRPSCIVWNLFFTWTADLARSVGVPRLGFNVSTEQLLLRVRARLAGAAPALRRRGVGLGGVSRDRAAGPGRAHPLPDSPPLRDGEERDNRFVRADMGGGDEEPWSDNEQLLRAGAGLRRPRQIVLPVSMATIASNIGSKPRNPTRLSTSVSVVSATSLLRNSTKSQSRSSRATAALIIWVVKKKAVLKDDLVERTMGLIIRGWAPQVMILNHPAVGGFVTHCGWNSVLEGILAGVPMITWPFFADQFYNEKLVTEVLGAGVGVGNRWSWVSWESENREVVGWEKIEKVIRSGMGDGETAKRVKGKVQELRELGKKAMEIGGSSYDDLSRLLMDLESICF</sequence>
<keyword evidence="2 4" id="KW-0328">Glycosyltransferase</keyword>
<dbReference type="Pfam" id="PF00201">
    <property type="entry name" value="UDPGT"/>
    <property type="match status" value="1"/>
</dbReference>
<dbReference type="FunFam" id="3.40.50.2000:FF:000431">
    <property type="entry name" value="UDP-glycosyltransferase 90A1"/>
    <property type="match status" value="1"/>
</dbReference>